<reference evidence="4" key="1">
    <citation type="submission" date="2016-10" db="EMBL/GenBank/DDBJ databases">
        <authorList>
            <person name="Varghese N."/>
            <person name="Submissions S."/>
        </authorList>
    </citation>
    <scope>NUCLEOTIDE SEQUENCE [LARGE SCALE GENOMIC DNA]</scope>
    <source>
        <strain evidence="4">CGMCC 1.11014</strain>
    </source>
</reference>
<dbReference type="InterPro" id="IPR006311">
    <property type="entry name" value="TAT_signal"/>
</dbReference>
<feature type="domain" description="DUF2264" evidence="2">
    <location>
        <begin position="40"/>
        <end position="404"/>
    </location>
</feature>
<organism evidence="3 4">
    <name type="scientific">Pseudoduganella namucuonensis</name>
    <dbReference type="NCBI Taxonomy" id="1035707"/>
    <lineage>
        <taxon>Bacteria</taxon>
        <taxon>Pseudomonadati</taxon>
        <taxon>Pseudomonadota</taxon>
        <taxon>Betaproteobacteria</taxon>
        <taxon>Burkholderiales</taxon>
        <taxon>Oxalobacteraceae</taxon>
        <taxon>Telluria group</taxon>
        <taxon>Pseudoduganella</taxon>
    </lineage>
</organism>
<dbReference type="STRING" id="1035707.SAMN05216552_101931"/>
<keyword evidence="1" id="KW-0732">Signal</keyword>
<dbReference type="Proteomes" id="UP000199391">
    <property type="component" value="Unassembled WGS sequence"/>
</dbReference>
<dbReference type="OrthoDB" id="9813465at2"/>
<dbReference type="Pfam" id="PF10022">
    <property type="entry name" value="DUF2264"/>
    <property type="match status" value="1"/>
</dbReference>
<protein>
    <recommendedName>
        <fullName evidence="2">DUF2264 domain-containing protein</fullName>
    </recommendedName>
</protein>
<accession>A0A1I7KS49</accession>
<sequence length="423" mass="47025">MERRSFMRAALAGSAASGLMGAAGTAGAVPAAAAGSGAGDRAYMVGLLRKMAEPVLSNMAKGTLQKNFALELSPTWDGRDRRVAYLECFGRLIAGIAPWLALPDDDGPEGRDRKRLQQMALQSYANSVDPASPDYLVWKGHGQALVDSAYFTNALMRAPKTLWEPLDAATKRRIVAEIKGLRRIEPPYINWLLFAAINEAWLLSIGEEHDPMRMNGAIRKINEWYVGDGWIKDGESFHFDYYNSFVMYPMLLETLEILAKSNAPFWNAKPADLHAQALKRVQRYCEHLERFISPEGSFPPIGRSLTYRTAAFQPLALLAWRKQLPASLPEGQVRAALHAVHKAVWTAPSNFTKDGYLTIGFVGHQPELGDWYSNNGSMYIASEGFLALGLPETDSYWTAPAQDWTQKKAFSGRKFPKDYPVAY</sequence>
<dbReference type="InterPro" id="IPR049349">
    <property type="entry name" value="DUF2264_N"/>
</dbReference>
<gene>
    <name evidence="3" type="ORF">SAMN05216552_101931</name>
</gene>
<keyword evidence="4" id="KW-1185">Reference proteome</keyword>
<evidence type="ECO:0000313" key="4">
    <source>
        <dbReference type="Proteomes" id="UP000199391"/>
    </source>
</evidence>
<feature type="chain" id="PRO_5011448334" description="DUF2264 domain-containing protein" evidence="1">
    <location>
        <begin position="29"/>
        <end position="423"/>
    </location>
</feature>
<feature type="signal peptide" evidence="1">
    <location>
        <begin position="1"/>
        <end position="28"/>
    </location>
</feature>
<dbReference type="EMBL" id="FPBO01000019">
    <property type="protein sequence ID" value="SFV00269.1"/>
    <property type="molecule type" value="Genomic_DNA"/>
</dbReference>
<dbReference type="PROSITE" id="PS51318">
    <property type="entry name" value="TAT"/>
    <property type="match status" value="1"/>
</dbReference>
<name>A0A1I7KS49_9BURK</name>
<dbReference type="PANTHER" id="PTHR35339:SF3">
    <property type="entry name" value="DUF2264 DOMAIN-CONTAINING PROTEIN"/>
    <property type="match status" value="1"/>
</dbReference>
<dbReference type="InterPro" id="IPR016624">
    <property type="entry name" value="UCP014753"/>
</dbReference>
<dbReference type="RefSeq" id="WP_093557224.1">
    <property type="nucleotide sequence ID" value="NZ_FPBO01000019.1"/>
</dbReference>
<dbReference type="PIRSF" id="PIRSF014753">
    <property type="entry name" value="UCP014753"/>
    <property type="match status" value="1"/>
</dbReference>
<evidence type="ECO:0000313" key="3">
    <source>
        <dbReference type="EMBL" id="SFV00269.1"/>
    </source>
</evidence>
<dbReference type="AlphaFoldDB" id="A0A1I7KS49"/>
<dbReference type="PANTHER" id="PTHR35339">
    <property type="entry name" value="LINALOOL DEHYDRATASE_ISOMERASE DOMAIN-CONTAINING PROTEIN"/>
    <property type="match status" value="1"/>
</dbReference>
<proteinExistence type="predicted"/>
<evidence type="ECO:0000256" key="1">
    <source>
        <dbReference type="SAM" id="SignalP"/>
    </source>
</evidence>
<evidence type="ECO:0000259" key="2">
    <source>
        <dbReference type="Pfam" id="PF10022"/>
    </source>
</evidence>